<dbReference type="SUPFAM" id="SSF52540">
    <property type="entry name" value="P-loop containing nucleoside triphosphate hydrolases"/>
    <property type="match status" value="2"/>
</dbReference>
<dbReference type="InterPro" id="IPR027417">
    <property type="entry name" value="P-loop_NTPase"/>
</dbReference>
<dbReference type="SMART" id="SM00487">
    <property type="entry name" value="DEXDc"/>
    <property type="match status" value="1"/>
</dbReference>
<keyword evidence="1" id="KW-0547">Nucleotide-binding</keyword>
<keyword evidence="2" id="KW-0378">Hydrolase</keyword>
<evidence type="ECO:0000256" key="3">
    <source>
        <dbReference type="ARBA" id="ARBA00022806"/>
    </source>
</evidence>
<dbReference type="InterPro" id="IPR000330">
    <property type="entry name" value="SNF2_N"/>
</dbReference>
<feature type="domain" description="Helicase ATP-binding" evidence="6">
    <location>
        <begin position="237"/>
        <end position="397"/>
    </location>
</feature>
<sequence length="740" mass="81064">MRAVLADLSPDALGIAEAALRACPADSALLLLAALAALVAGQPDRAIGFLKRFERKFEADKAVTLLTALALARKGYTARAWTLLEQDGLLDPYDAIRWFIGGRAMAGWLVTQLAEIRTDQLHEQRKVRQGMPRAATGKPTGRPAPRAVSARTKPATAVEAPSSVPDLPRLEVSLGLAFEFGDADAIQVCGGTPEPAWFRLRGELTQLGLVEGFDELLCLPTLQGVEAHWYQIETVRKVLKQYRGRVLLADEVGLGKTVEAGMVVKEYLLRGMVERLLILVPAPLVGQWRDEMATKFGIDCATTHDSLARSDPGAFWGQPRIIASIAMARRREHADLLVRHPYDVVVVDEAHHLRDQASASYRLVNVLQKRFLLLLSATPVQNSLLELYHLLTLLQPGIFRTQKEFRSAYMTPGKPREPANQDRLRALMRGVMVRNTRALAALRLPRRHATTIRATPDAAEAACYQELTALTRSAATGGQARLAVQHLLSAAGSSPAAAAGAVARFAERHPDIPGWAALLTRYRAASAGAKQTALLKLLAENPTEKKMVFVHHRDSMTHLAGLLRRQGLAPLLFDGSMSGPEKDAAVAAFRETGTLLLCSESGGEGRNLQFCNTLVNFDIPWNPMAIEQRIGRIDRIGQTREVFVFNLVTAGTIEDAMLRILDEKINMFELVVGEVGAILGEIDEQQDFPSLVLDAWLQNTEEARTAAFDALEGQLLAARRQYEDARQLDEALFGNDLDAA</sequence>
<keyword evidence="9" id="KW-1185">Reference proteome</keyword>
<dbReference type="PANTHER" id="PTHR10799">
    <property type="entry name" value="SNF2/RAD54 HELICASE FAMILY"/>
    <property type="match status" value="1"/>
</dbReference>
<dbReference type="InterPro" id="IPR014001">
    <property type="entry name" value="Helicase_ATP-bd"/>
</dbReference>
<dbReference type="InterPro" id="IPR057342">
    <property type="entry name" value="DEXDc_RapA"/>
</dbReference>
<protein>
    <submittedName>
        <fullName evidence="8">SNF2-related protein</fullName>
    </submittedName>
</protein>
<evidence type="ECO:0000313" key="8">
    <source>
        <dbReference type="EMBL" id="MDN3563898.1"/>
    </source>
</evidence>
<dbReference type="RefSeq" id="WP_290315693.1">
    <property type="nucleotide sequence ID" value="NZ_JAUFPN010000050.1"/>
</dbReference>
<dbReference type="InterPro" id="IPR001650">
    <property type="entry name" value="Helicase_C-like"/>
</dbReference>
<keyword evidence="3" id="KW-0347">Helicase</keyword>
<dbReference type="Pfam" id="PF00271">
    <property type="entry name" value="Helicase_C"/>
    <property type="match status" value="1"/>
</dbReference>
<dbReference type="SMART" id="SM00490">
    <property type="entry name" value="HELICc"/>
    <property type="match status" value="1"/>
</dbReference>
<dbReference type="Pfam" id="PF00176">
    <property type="entry name" value="SNF2-rel_dom"/>
    <property type="match status" value="1"/>
</dbReference>
<evidence type="ECO:0000313" key="9">
    <source>
        <dbReference type="Proteomes" id="UP001529369"/>
    </source>
</evidence>
<evidence type="ECO:0000259" key="7">
    <source>
        <dbReference type="PROSITE" id="PS51194"/>
    </source>
</evidence>
<evidence type="ECO:0000256" key="4">
    <source>
        <dbReference type="ARBA" id="ARBA00022840"/>
    </source>
</evidence>
<proteinExistence type="predicted"/>
<dbReference type="EMBL" id="JAUFPN010000050">
    <property type="protein sequence ID" value="MDN3563898.1"/>
    <property type="molecule type" value="Genomic_DNA"/>
</dbReference>
<name>A0ABT8A2L0_9PROT</name>
<dbReference type="Gene3D" id="3.40.50.300">
    <property type="entry name" value="P-loop containing nucleotide triphosphate hydrolases"/>
    <property type="match status" value="1"/>
</dbReference>
<dbReference type="InterPro" id="IPR038718">
    <property type="entry name" value="SNF2-like_sf"/>
</dbReference>
<evidence type="ECO:0000256" key="2">
    <source>
        <dbReference type="ARBA" id="ARBA00022801"/>
    </source>
</evidence>
<gene>
    <name evidence="8" type="ORF">QWZ14_05840</name>
</gene>
<feature type="domain" description="Helicase C-terminal" evidence="7">
    <location>
        <begin position="530"/>
        <end position="683"/>
    </location>
</feature>
<reference evidence="9" key="1">
    <citation type="journal article" date="2019" name="Int. J. Syst. Evol. Microbiol.">
        <title>The Global Catalogue of Microorganisms (GCM) 10K type strain sequencing project: providing services to taxonomists for standard genome sequencing and annotation.</title>
        <authorList>
            <consortium name="The Broad Institute Genomics Platform"/>
            <consortium name="The Broad Institute Genome Sequencing Center for Infectious Disease"/>
            <person name="Wu L."/>
            <person name="Ma J."/>
        </authorList>
    </citation>
    <scope>NUCLEOTIDE SEQUENCE [LARGE SCALE GENOMIC DNA]</scope>
    <source>
        <strain evidence="9">CECT 7131</strain>
    </source>
</reference>
<accession>A0ABT8A2L0</accession>
<dbReference type="CDD" id="cd18793">
    <property type="entry name" value="SF2_C_SNF"/>
    <property type="match status" value="1"/>
</dbReference>
<evidence type="ECO:0000256" key="1">
    <source>
        <dbReference type="ARBA" id="ARBA00022741"/>
    </source>
</evidence>
<comment type="caution">
    <text evidence="8">The sequence shown here is derived from an EMBL/GenBank/DDBJ whole genome shotgun (WGS) entry which is preliminary data.</text>
</comment>
<feature type="region of interest" description="Disordered" evidence="5">
    <location>
        <begin position="124"/>
        <end position="162"/>
    </location>
</feature>
<dbReference type="CDD" id="cd18011">
    <property type="entry name" value="DEXDc_RapA"/>
    <property type="match status" value="1"/>
</dbReference>
<dbReference type="PROSITE" id="PS51192">
    <property type="entry name" value="HELICASE_ATP_BIND_1"/>
    <property type="match status" value="1"/>
</dbReference>
<organism evidence="8 9">
    <name type="scientific">Paeniroseomonas aquatica</name>
    <dbReference type="NCBI Taxonomy" id="373043"/>
    <lineage>
        <taxon>Bacteria</taxon>
        <taxon>Pseudomonadati</taxon>
        <taxon>Pseudomonadota</taxon>
        <taxon>Alphaproteobacteria</taxon>
        <taxon>Acetobacterales</taxon>
        <taxon>Acetobacteraceae</taxon>
        <taxon>Paeniroseomonas</taxon>
    </lineage>
</organism>
<evidence type="ECO:0000259" key="6">
    <source>
        <dbReference type="PROSITE" id="PS51192"/>
    </source>
</evidence>
<evidence type="ECO:0000256" key="5">
    <source>
        <dbReference type="SAM" id="MobiDB-lite"/>
    </source>
</evidence>
<keyword evidence="4" id="KW-0067">ATP-binding</keyword>
<dbReference type="InterPro" id="IPR049730">
    <property type="entry name" value="SNF2/RAD54-like_C"/>
</dbReference>
<dbReference type="Gene3D" id="3.40.50.10810">
    <property type="entry name" value="Tandem AAA-ATPase domain"/>
    <property type="match status" value="1"/>
</dbReference>
<dbReference type="Proteomes" id="UP001529369">
    <property type="component" value="Unassembled WGS sequence"/>
</dbReference>
<dbReference type="PROSITE" id="PS51194">
    <property type="entry name" value="HELICASE_CTER"/>
    <property type="match status" value="1"/>
</dbReference>